<name>A0A6G1JIQ6_9PLEO</name>
<dbReference type="Proteomes" id="UP000799291">
    <property type="component" value="Unassembled WGS sequence"/>
</dbReference>
<proteinExistence type="predicted"/>
<keyword evidence="2" id="KW-1185">Reference proteome</keyword>
<dbReference type="AlphaFoldDB" id="A0A6G1JIQ6"/>
<sequence length="80" mass="8584">MHGTAIEKLRFGNARQRDRFGGLAGSVFFLCEMGAQFSDAVKDGSPMGAANIAEAFLTDTDATAVGRGWRDRVVGFGRWG</sequence>
<accession>A0A6G1JIQ6</accession>
<evidence type="ECO:0000313" key="1">
    <source>
        <dbReference type="EMBL" id="KAF2690100.1"/>
    </source>
</evidence>
<gene>
    <name evidence="1" type="ORF">K458DRAFT_98740</name>
</gene>
<reference evidence="1" key="1">
    <citation type="journal article" date="2020" name="Stud. Mycol.">
        <title>101 Dothideomycetes genomes: a test case for predicting lifestyles and emergence of pathogens.</title>
        <authorList>
            <person name="Haridas S."/>
            <person name="Albert R."/>
            <person name="Binder M."/>
            <person name="Bloem J."/>
            <person name="Labutti K."/>
            <person name="Salamov A."/>
            <person name="Andreopoulos B."/>
            <person name="Baker S."/>
            <person name="Barry K."/>
            <person name="Bills G."/>
            <person name="Bluhm B."/>
            <person name="Cannon C."/>
            <person name="Castanera R."/>
            <person name="Culley D."/>
            <person name="Daum C."/>
            <person name="Ezra D."/>
            <person name="Gonzalez J."/>
            <person name="Henrissat B."/>
            <person name="Kuo A."/>
            <person name="Liang C."/>
            <person name="Lipzen A."/>
            <person name="Lutzoni F."/>
            <person name="Magnuson J."/>
            <person name="Mondo S."/>
            <person name="Nolan M."/>
            <person name="Ohm R."/>
            <person name="Pangilinan J."/>
            <person name="Park H.-J."/>
            <person name="Ramirez L."/>
            <person name="Alfaro M."/>
            <person name="Sun H."/>
            <person name="Tritt A."/>
            <person name="Yoshinaga Y."/>
            <person name="Zwiers L.-H."/>
            <person name="Turgeon B."/>
            <person name="Goodwin S."/>
            <person name="Spatafora J."/>
            <person name="Crous P."/>
            <person name="Grigoriev I."/>
        </authorList>
    </citation>
    <scope>NUCLEOTIDE SEQUENCE</scope>
    <source>
        <strain evidence="1">CBS 122367</strain>
    </source>
</reference>
<evidence type="ECO:0000313" key="2">
    <source>
        <dbReference type="Proteomes" id="UP000799291"/>
    </source>
</evidence>
<protein>
    <submittedName>
        <fullName evidence="1">Uncharacterized protein</fullName>
    </submittedName>
</protein>
<dbReference type="EMBL" id="MU005571">
    <property type="protein sequence ID" value="KAF2690100.1"/>
    <property type="molecule type" value="Genomic_DNA"/>
</dbReference>
<organism evidence="1 2">
    <name type="scientific">Lentithecium fluviatile CBS 122367</name>
    <dbReference type="NCBI Taxonomy" id="1168545"/>
    <lineage>
        <taxon>Eukaryota</taxon>
        <taxon>Fungi</taxon>
        <taxon>Dikarya</taxon>
        <taxon>Ascomycota</taxon>
        <taxon>Pezizomycotina</taxon>
        <taxon>Dothideomycetes</taxon>
        <taxon>Pleosporomycetidae</taxon>
        <taxon>Pleosporales</taxon>
        <taxon>Massarineae</taxon>
        <taxon>Lentitheciaceae</taxon>
        <taxon>Lentithecium</taxon>
    </lineage>
</organism>